<evidence type="ECO:0008006" key="4">
    <source>
        <dbReference type="Google" id="ProtNLM"/>
    </source>
</evidence>
<feature type="transmembrane region" description="Helical" evidence="1">
    <location>
        <begin position="132"/>
        <end position="154"/>
    </location>
</feature>
<proteinExistence type="predicted"/>
<evidence type="ECO:0000313" key="2">
    <source>
        <dbReference type="EMBL" id="CAI5451907.1"/>
    </source>
</evidence>
<evidence type="ECO:0000256" key="1">
    <source>
        <dbReference type="SAM" id="Phobius"/>
    </source>
</evidence>
<dbReference type="OrthoDB" id="5783895at2759"/>
<feature type="transmembrane region" description="Helical" evidence="1">
    <location>
        <begin position="249"/>
        <end position="271"/>
    </location>
</feature>
<dbReference type="AlphaFoldDB" id="A0A9P1IVB6"/>
<feature type="transmembrane region" description="Helical" evidence="1">
    <location>
        <begin position="12"/>
        <end position="30"/>
    </location>
</feature>
<protein>
    <recommendedName>
        <fullName evidence="4">G-protein coupled receptors family 1 profile domain-containing protein</fullName>
    </recommendedName>
</protein>
<feature type="transmembrane region" description="Helical" evidence="1">
    <location>
        <begin position="200"/>
        <end position="220"/>
    </location>
</feature>
<reference evidence="2" key="1">
    <citation type="submission" date="2022-11" db="EMBL/GenBank/DDBJ databases">
        <authorList>
            <person name="Kikuchi T."/>
        </authorList>
    </citation>
    <scope>NUCLEOTIDE SEQUENCE</scope>
    <source>
        <strain evidence="2">PS1010</strain>
    </source>
</reference>
<dbReference type="PANTHER" id="PTHR45907">
    <property type="entry name" value="SERPENTINE RECEPTOR, CLASS J"/>
    <property type="match status" value="1"/>
</dbReference>
<sequence length="330" mass="38023">MFISWVHEYIPTVFFGISAFLNIFFIFLTFSDKSSSLGTYRYLLACFALYNILFSFVDCAIPIAVFNYGESSIAFLTDGFFENNLTVGSLMVSIRCAFFGLGYGILVIHFIYRYYVLFRPRLPFFLSNKMKITISFVFFISHGVFWVLICQTLLRPDEEMYIYNNGPFYETFKENLTNVPFIGTIFYAENVSKSLYTRSYSGLICLTLISTYAVLSYVFLGYKIMSKLREHSIISSTTKKRHSQLFRSLVVQTIIPCFTSFFPTIIGWYSPILKIDLVKASDIAITMNAACGIIDPISILLLLPNYRRRLFRHKNMPKVASITENPTFVV</sequence>
<dbReference type="SUPFAM" id="SSF81321">
    <property type="entry name" value="Family A G protein-coupled receptor-like"/>
    <property type="match status" value="1"/>
</dbReference>
<keyword evidence="1" id="KW-1133">Transmembrane helix</keyword>
<keyword evidence="3" id="KW-1185">Reference proteome</keyword>
<feature type="transmembrane region" description="Helical" evidence="1">
    <location>
        <begin position="283"/>
        <end position="303"/>
    </location>
</feature>
<dbReference type="InterPro" id="IPR019423">
    <property type="entry name" value="7TM_GPCR_serpentine_rcpt_Srj"/>
</dbReference>
<accession>A0A9P1IVB6</accession>
<dbReference type="PANTHER" id="PTHR45907:SF1">
    <property type="entry name" value="SERPENTINE RECEPTOR, CLASS J"/>
    <property type="match status" value="1"/>
</dbReference>
<feature type="transmembrane region" description="Helical" evidence="1">
    <location>
        <begin position="42"/>
        <end position="65"/>
    </location>
</feature>
<name>A0A9P1IVB6_9PELO</name>
<organism evidence="2 3">
    <name type="scientific">Caenorhabditis angaria</name>
    <dbReference type="NCBI Taxonomy" id="860376"/>
    <lineage>
        <taxon>Eukaryota</taxon>
        <taxon>Metazoa</taxon>
        <taxon>Ecdysozoa</taxon>
        <taxon>Nematoda</taxon>
        <taxon>Chromadorea</taxon>
        <taxon>Rhabditida</taxon>
        <taxon>Rhabditina</taxon>
        <taxon>Rhabditomorpha</taxon>
        <taxon>Rhabditoidea</taxon>
        <taxon>Rhabditidae</taxon>
        <taxon>Peloderinae</taxon>
        <taxon>Caenorhabditis</taxon>
    </lineage>
</organism>
<keyword evidence="1" id="KW-0812">Transmembrane</keyword>
<dbReference type="Proteomes" id="UP001152747">
    <property type="component" value="Unassembled WGS sequence"/>
</dbReference>
<dbReference type="Pfam" id="PF10319">
    <property type="entry name" value="7TM_GPCR_Srj"/>
    <property type="match status" value="1"/>
</dbReference>
<feature type="transmembrane region" description="Helical" evidence="1">
    <location>
        <begin position="85"/>
        <end position="112"/>
    </location>
</feature>
<comment type="caution">
    <text evidence="2">The sequence shown here is derived from an EMBL/GenBank/DDBJ whole genome shotgun (WGS) entry which is preliminary data.</text>
</comment>
<keyword evidence="1" id="KW-0472">Membrane</keyword>
<dbReference type="EMBL" id="CANHGI010000005">
    <property type="protein sequence ID" value="CAI5451907.1"/>
    <property type="molecule type" value="Genomic_DNA"/>
</dbReference>
<gene>
    <name evidence="2" type="ORF">CAMP_LOCUS14544</name>
</gene>
<evidence type="ECO:0000313" key="3">
    <source>
        <dbReference type="Proteomes" id="UP001152747"/>
    </source>
</evidence>